<protein>
    <recommendedName>
        <fullName evidence="1">Transcription factor TFIIB cyclin-like domain-containing protein</fullName>
    </recommendedName>
</protein>
<evidence type="ECO:0000313" key="3">
    <source>
        <dbReference type="Proteomes" id="UP001190700"/>
    </source>
</evidence>
<comment type="caution">
    <text evidence="2">The sequence shown here is derived from an EMBL/GenBank/DDBJ whole genome shotgun (WGS) entry which is preliminary data.</text>
</comment>
<accession>A0AAE0L3T0</accession>
<dbReference type="InterPro" id="IPR013150">
    <property type="entry name" value="TFIIB_cyclin"/>
</dbReference>
<feature type="domain" description="Transcription factor TFIIB cyclin-like" evidence="1">
    <location>
        <begin position="83"/>
        <end position="157"/>
    </location>
</feature>
<dbReference type="CDD" id="cd00043">
    <property type="entry name" value="CYCLIN_SF"/>
    <property type="match status" value="1"/>
</dbReference>
<proteinExistence type="predicted"/>
<dbReference type="Pfam" id="PF00382">
    <property type="entry name" value="TFIIB"/>
    <property type="match status" value="1"/>
</dbReference>
<dbReference type="Gene3D" id="1.10.472.10">
    <property type="entry name" value="Cyclin-like"/>
    <property type="match status" value="1"/>
</dbReference>
<dbReference type="GO" id="GO:0017025">
    <property type="term" value="F:TBP-class protein binding"/>
    <property type="evidence" value="ECO:0007669"/>
    <property type="project" value="InterPro"/>
</dbReference>
<dbReference type="InterPro" id="IPR036915">
    <property type="entry name" value="Cyclin-like_sf"/>
</dbReference>
<name>A0AAE0L3T0_9CHLO</name>
<organism evidence="2 3">
    <name type="scientific">Cymbomonas tetramitiformis</name>
    <dbReference type="NCBI Taxonomy" id="36881"/>
    <lineage>
        <taxon>Eukaryota</taxon>
        <taxon>Viridiplantae</taxon>
        <taxon>Chlorophyta</taxon>
        <taxon>Pyramimonadophyceae</taxon>
        <taxon>Pyramimonadales</taxon>
        <taxon>Pyramimonadaceae</taxon>
        <taxon>Cymbomonas</taxon>
    </lineage>
</organism>
<reference evidence="2 3" key="1">
    <citation type="journal article" date="2015" name="Genome Biol. Evol.">
        <title>Comparative Genomics of a Bacterivorous Green Alga Reveals Evolutionary Causalities and Consequences of Phago-Mixotrophic Mode of Nutrition.</title>
        <authorList>
            <person name="Burns J.A."/>
            <person name="Paasch A."/>
            <person name="Narechania A."/>
            <person name="Kim E."/>
        </authorList>
    </citation>
    <scope>NUCLEOTIDE SEQUENCE [LARGE SCALE GENOMIC DNA]</scope>
    <source>
        <strain evidence="2 3">PLY_AMNH</strain>
    </source>
</reference>
<dbReference type="Proteomes" id="UP001190700">
    <property type="component" value="Unassembled WGS sequence"/>
</dbReference>
<dbReference type="SUPFAM" id="SSF47954">
    <property type="entry name" value="Cyclin-like"/>
    <property type="match status" value="1"/>
</dbReference>
<gene>
    <name evidence="2" type="ORF">CYMTET_20862</name>
</gene>
<keyword evidence="3" id="KW-1185">Reference proteome</keyword>
<evidence type="ECO:0000259" key="1">
    <source>
        <dbReference type="Pfam" id="PF00382"/>
    </source>
</evidence>
<evidence type="ECO:0000313" key="2">
    <source>
        <dbReference type="EMBL" id="KAK3270754.1"/>
    </source>
</evidence>
<dbReference type="AlphaFoldDB" id="A0AAE0L3T0"/>
<sequence>MKELLSVLKKHRGTTGRARKATIAALLFTASHIHGTQGWSMRGASDVAARNAVLTLTSVLLQKNAEATSQLFRRSGYSNLKLIVVSVCSELSLTPDVVNAAVKISQLIREDAILDGKRDVTVATAAVFCAMNALKIRPSLQVIAEKAGITKETLARASKTVMAKERLWTQLLALASSSFAGTIHGAAFQSTASSSSMESSAEACSLSQEQHFTPLWEPCVERRRRRCAFAEERLSTA</sequence>
<dbReference type="EMBL" id="LGRX02010212">
    <property type="protein sequence ID" value="KAK3270754.1"/>
    <property type="molecule type" value="Genomic_DNA"/>
</dbReference>